<evidence type="ECO:0000313" key="1">
    <source>
        <dbReference type="EMBL" id="QDZ39153.1"/>
    </source>
</evidence>
<dbReference type="PRINTS" id="PR00413">
    <property type="entry name" value="HADHALOGNASE"/>
</dbReference>
<dbReference type="SFLD" id="SFLDS00003">
    <property type="entry name" value="Haloacid_Dehalogenase"/>
    <property type="match status" value="1"/>
</dbReference>
<name>A0A5B8NIT9_9CHRO</name>
<accession>A0A5B8NIT9</accession>
<dbReference type="NCBIfam" id="TIGR01549">
    <property type="entry name" value="HAD-SF-IA-v1"/>
    <property type="match status" value="1"/>
</dbReference>
<dbReference type="AlphaFoldDB" id="A0A5B8NIT9"/>
<dbReference type="EMBL" id="CP042326">
    <property type="protein sequence ID" value="QDZ39153.1"/>
    <property type="molecule type" value="Genomic_DNA"/>
</dbReference>
<dbReference type="RefSeq" id="WP_146294759.1">
    <property type="nucleotide sequence ID" value="NZ_CP042326.1"/>
</dbReference>
<dbReference type="Proteomes" id="UP000318453">
    <property type="component" value="Chromosome"/>
</dbReference>
<protein>
    <submittedName>
        <fullName evidence="1">HAD family hydrolase</fullName>
    </submittedName>
</protein>
<sequence length="248" mass="26648">MVTIKCQNQTFSGIKAVIFDKDGTLADSQQFLRELGQKRARLLDAKIPGIGDPLLMAFGIEEGTINPMGLMAVGSRYENEIAAAAYVAETGRGWLESIDIAKAAFWEADQHFTPDAETSPLFTGCLETLQALSQAGLKLAILSADTPEGVEAFIQRHDLSSYIQLAQGVSSGEVSKPDPQLFLQTCEKLGVEAYQSLMVGDSPGDMQMAKQAGAAGVIGIAWENREANHLEEADCAIAQLDELKIKPS</sequence>
<dbReference type="InterPro" id="IPR006439">
    <property type="entry name" value="HAD-SF_hydro_IA"/>
</dbReference>
<proteinExistence type="predicted"/>
<dbReference type="InterPro" id="IPR050155">
    <property type="entry name" value="HAD-like_hydrolase_sf"/>
</dbReference>
<dbReference type="InterPro" id="IPR023198">
    <property type="entry name" value="PGP-like_dom2"/>
</dbReference>
<dbReference type="OrthoDB" id="9797743at2"/>
<keyword evidence="2" id="KW-1185">Reference proteome</keyword>
<dbReference type="SUPFAM" id="SSF56784">
    <property type="entry name" value="HAD-like"/>
    <property type="match status" value="1"/>
</dbReference>
<dbReference type="KEGG" id="enn:FRE64_03915"/>
<dbReference type="InterPro" id="IPR036412">
    <property type="entry name" value="HAD-like_sf"/>
</dbReference>
<gene>
    <name evidence="1" type="ORF">FRE64_03915</name>
</gene>
<keyword evidence="1" id="KW-0378">Hydrolase</keyword>
<dbReference type="InterPro" id="IPR023214">
    <property type="entry name" value="HAD_sf"/>
</dbReference>
<dbReference type="SFLD" id="SFLDG01129">
    <property type="entry name" value="C1.5:_HAD__Beta-PGM__Phosphata"/>
    <property type="match status" value="1"/>
</dbReference>
<dbReference type="PANTHER" id="PTHR43434">
    <property type="entry name" value="PHOSPHOGLYCOLATE PHOSPHATASE"/>
    <property type="match status" value="1"/>
</dbReference>
<evidence type="ECO:0000313" key="2">
    <source>
        <dbReference type="Proteomes" id="UP000318453"/>
    </source>
</evidence>
<reference evidence="1" key="1">
    <citation type="submission" date="2019-08" db="EMBL/GenBank/DDBJ databases">
        <title>Carotenoids and Carotenoid Binding Proteins in the Halophilic Cyanobacterium Euhalothece sp. ZM00.</title>
        <authorList>
            <person name="Cho S.M."/>
            <person name="Song J.Y."/>
            <person name="Park Y.-I."/>
        </authorList>
    </citation>
    <scope>NUCLEOTIDE SEQUENCE [LARGE SCALE GENOMIC DNA]</scope>
    <source>
        <strain evidence="1">Z-M001</strain>
    </source>
</reference>
<dbReference type="Gene3D" id="1.10.150.240">
    <property type="entry name" value="Putative phosphatase, domain 2"/>
    <property type="match status" value="1"/>
</dbReference>
<dbReference type="Gene3D" id="3.40.50.1000">
    <property type="entry name" value="HAD superfamily/HAD-like"/>
    <property type="match status" value="1"/>
</dbReference>
<dbReference type="GO" id="GO:0006281">
    <property type="term" value="P:DNA repair"/>
    <property type="evidence" value="ECO:0007669"/>
    <property type="project" value="TreeGrafter"/>
</dbReference>
<dbReference type="PANTHER" id="PTHR43434:SF1">
    <property type="entry name" value="PHOSPHOGLYCOLATE PHOSPHATASE"/>
    <property type="match status" value="1"/>
</dbReference>
<dbReference type="GO" id="GO:0008967">
    <property type="term" value="F:phosphoglycolate phosphatase activity"/>
    <property type="evidence" value="ECO:0007669"/>
    <property type="project" value="TreeGrafter"/>
</dbReference>
<dbReference type="Pfam" id="PF00702">
    <property type="entry name" value="Hydrolase"/>
    <property type="match status" value="1"/>
</dbReference>
<organism evidence="1 2">
    <name type="scientific">Euhalothece natronophila Z-M001</name>
    <dbReference type="NCBI Taxonomy" id="522448"/>
    <lineage>
        <taxon>Bacteria</taxon>
        <taxon>Bacillati</taxon>
        <taxon>Cyanobacteriota</taxon>
        <taxon>Cyanophyceae</taxon>
        <taxon>Oscillatoriophycideae</taxon>
        <taxon>Chroococcales</taxon>
        <taxon>Halothecacae</taxon>
        <taxon>Halothece cluster</taxon>
        <taxon>Euhalothece</taxon>
    </lineage>
</organism>
<dbReference type="GO" id="GO:0005829">
    <property type="term" value="C:cytosol"/>
    <property type="evidence" value="ECO:0007669"/>
    <property type="project" value="TreeGrafter"/>
</dbReference>